<dbReference type="AlphaFoldDB" id="A0A1I2GBF7"/>
<sequence length="245" mass="26700">MLTISRSGPTIAEVIAEIRDVPARMLPYAASTALTRVARYAAQIELPAEMRKVFSSPTPYTLNALRIEPAKKDSLRARVMVKNQAGGVAPENYLQPEVEGGMRKHKRAENAMRYAGVLRADQYAMPGPALSLDAAGNVKGAEVQTILAALKGIRGGVGAKGQRAGRGRKLANDLFVGKPIGGDRPEGIWRREGKRLRALFVFTSSAPDYSRRLDFDGVVQRVALDRFRPEFEKAVASLAGRGNWQ</sequence>
<protein>
    <submittedName>
        <fullName evidence="1">Uncharacterized protein</fullName>
    </submittedName>
</protein>
<dbReference type="EMBL" id="FONX01000014">
    <property type="protein sequence ID" value="SFF14915.1"/>
    <property type="molecule type" value="Genomic_DNA"/>
</dbReference>
<dbReference type="Proteomes" id="UP000199119">
    <property type="component" value="Unassembled WGS sequence"/>
</dbReference>
<gene>
    <name evidence="1" type="ORF">SAMN04489711_11472</name>
</gene>
<keyword evidence="2" id="KW-1185">Reference proteome</keyword>
<proteinExistence type="predicted"/>
<dbReference type="STRING" id="1177982.SAMN04489711_11472"/>
<evidence type="ECO:0000313" key="2">
    <source>
        <dbReference type="Proteomes" id="UP000199119"/>
    </source>
</evidence>
<accession>A0A1I2GBF7</accession>
<reference evidence="2" key="1">
    <citation type="submission" date="2016-10" db="EMBL/GenBank/DDBJ databases">
        <authorList>
            <person name="Varghese N."/>
            <person name="Submissions S."/>
        </authorList>
    </citation>
    <scope>NUCLEOTIDE SEQUENCE [LARGE SCALE GENOMIC DNA]</scope>
    <source>
        <strain evidence="2">DSM 27981</strain>
    </source>
</reference>
<dbReference type="RefSeq" id="WP_092940774.1">
    <property type="nucleotide sequence ID" value="NZ_FONX01000014.1"/>
</dbReference>
<dbReference type="OrthoDB" id="6871774at2"/>
<organism evidence="1 2">
    <name type="scientific">Paracidovorax wautersii</name>
    <dbReference type="NCBI Taxonomy" id="1177982"/>
    <lineage>
        <taxon>Bacteria</taxon>
        <taxon>Pseudomonadati</taxon>
        <taxon>Pseudomonadota</taxon>
        <taxon>Betaproteobacteria</taxon>
        <taxon>Burkholderiales</taxon>
        <taxon>Comamonadaceae</taxon>
        <taxon>Paracidovorax</taxon>
    </lineage>
</organism>
<name>A0A1I2GBF7_9BURK</name>
<evidence type="ECO:0000313" key="1">
    <source>
        <dbReference type="EMBL" id="SFF14915.1"/>
    </source>
</evidence>